<organism evidence="11">
    <name type="scientific">Eulimnogammarus verrucosus</name>
    <name type="common">Amphipod</name>
    <dbReference type="NCBI Taxonomy" id="36941"/>
    <lineage>
        <taxon>Eukaryota</taxon>
        <taxon>Metazoa</taxon>
        <taxon>Ecdysozoa</taxon>
        <taxon>Arthropoda</taxon>
        <taxon>Crustacea</taxon>
        <taxon>Multicrustacea</taxon>
        <taxon>Malacostraca</taxon>
        <taxon>Eumalacostraca</taxon>
        <taxon>Peracarida</taxon>
        <taxon>Amphipoda</taxon>
        <taxon>Senticaudata</taxon>
        <taxon>Gammarida</taxon>
        <taxon>Gammaridira</taxon>
        <taxon>Gammaroidea</taxon>
        <taxon>Eulimnogammaridae</taxon>
        <taxon>Eulimnogammarinae</taxon>
        <taxon>Eulimnogammarus</taxon>
    </lineage>
</organism>
<evidence type="ECO:0000256" key="6">
    <source>
        <dbReference type="ARBA" id="ARBA00022989"/>
    </source>
</evidence>
<dbReference type="AlphaFoldDB" id="A0A289Y1G1"/>
<evidence type="ECO:0000256" key="10">
    <source>
        <dbReference type="RuleBase" id="RU367145"/>
    </source>
</evidence>
<keyword evidence="8 10" id="KW-0496">Mitochondrion</keyword>
<evidence type="ECO:0000256" key="5">
    <source>
        <dbReference type="ARBA" id="ARBA00022946"/>
    </source>
</evidence>
<reference evidence="11" key="1">
    <citation type="submission" date="2016-09" db="EMBL/GenBank/DDBJ databases">
        <title>Temperature-dependent capacities of key metabolic enzymes correlate with whole-animal responses in three boreal amphipod species.</title>
        <authorList>
            <person name="Jakob L."/>
            <person name="Vereshchagina K.P."/>
            <person name="Tillmann A."/>
            <person name="Rivarola-Duarte L."/>
            <person name="Axenov-Gribanov D.V."/>
            <person name="Gurkov A.N."/>
            <person name="Schuettler A."/>
            <person name="Bedulina D.S."/>
            <person name="Timofeyev M.A."/>
            <person name="Stadler P.F."/>
            <person name="Poertner H.-O."/>
            <person name="Sartoris F.-J."/>
            <person name="Luckenbach T."/>
            <person name="Lucassen M."/>
        </authorList>
    </citation>
    <scope>NUCLEOTIDE SEQUENCE</scope>
    <source>
        <strain evidence="11">COX4-Ev</strain>
    </source>
</reference>
<dbReference type="GO" id="GO:0005743">
    <property type="term" value="C:mitochondrial inner membrane"/>
    <property type="evidence" value="ECO:0007669"/>
    <property type="project" value="UniProtKB-SubCell"/>
</dbReference>
<evidence type="ECO:0000256" key="4">
    <source>
        <dbReference type="ARBA" id="ARBA00022792"/>
    </source>
</evidence>
<dbReference type="GO" id="GO:0006123">
    <property type="term" value="P:mitochondrial electron transport, cytochrome c to oxygen"/>
    <property type="evidence" value="ECO:0007669"/>
    <property type="project" value="InterPro"/>
</dbReference>
<dbReference type="GO" id="GO:0045277">
    <property type="term" value="C:respiratory chain complex IV"/>
    <property type="evidence" value="ECO:0007669"/>
    <property type="project" value="InterPro"/>
</dbReference>
<comment type="similarity">
    <text evidence="2 10">Belongs to the cytochrome c oxidase IV family.</text>
</comment>
<keyword evidence="5" id="KW-0809">Transit peptide</keyword>
<dbReference type="InterPro" id="IPR036639">
    <property type="entry name" value="Cyt_c_oxidase_su4_sf"/>
</dbReference>
<dbReference type="InterPro" id="IPR013288">
    <property type="entry name" value="Cyt_c_oxidase_su4"/>
</dbReference>
<comment type="subcellular location">
    <subcellularLocation>
        <location evidence="1 10">Mitochondrion inner membrane</location>
        <topology evidence="1 10">Single-pass membrane protein</topology>
    </subcellularLocation>
</comment>
<evidence type="ECO:0000256" key="7">
    <source>
        <dbReference type="ARBA" id="ARBA00023002"/>
    </source>
</evidence>
<evidence type="ECO:0000256" key="9">
    <source>
        <dbReference type="ARBA" id="ARBA00023136"/>
    </source>
</evidence>
<evidence type="ECO:0000256" key="8">
    <source>
        <dbReference type="ARBA" id="ARBA00023128"/>
    </source>
</evidence>
<evidence type="ECO:0000313" key="11">
    <source>
        <dbReference type="EMBL" id="ATA58411.1"/>
    </source>
</evidence>
<protein>
    <recommendedName>
        <fullName evidence="10">Cytochrome c oxidase subunit 4</fullName>
    </recommendedName>
</protein>
<dbReference type="PRINTS" id="PR01873">
    <property type="entry name" value="CYTCOXIDASE4"/>
</dbReference>
<sequence>MALRSVQRISYARVLEQALKSQSVRASSHSAVDTNDPYLKIGKREVVGYGFNGGLNYADRGDFPMPAIRFKEANNEILALREKEKGDWKKLTLEEKKALYRASFCQTFSEMYAPTGEWKVYWASILLSISGACWIYMTMKTFVLPPVPETFSPEYQQGQLRNMIELQVNPIDGLASKYDYEKGQWK</sequence>
<dbReference type="SUPFAM" id="SSF81406">
    <property type="entry name" value="Mitochondrial cytochrome c oxidase subunit IV"/>
    <property type="match status" value="1"/>
</dbReference>
<dbReference type="FunFam" id="1.10.442.10:FF:000001">
    <property type="entry name" value="Cytochrome c oxidase subunit 4 isoform 1"/>
    <property type="match status" value="1"/>
</dbReference>
<dbReference type="EMBL" id="KX831869">
    <property type="protein sequence ID" value="ATA58411.1"/>
    <property type="molecule type" value="mRNA"/>
</dbReference>
<keyword evidence="3" id="KW-0812">Transmembrane</keyword>
<keyword evidence="7" id="KW-0560">Oxidoreductase</keyword>
<keyword evidence="6" id="KW-1133">Transmembrane helix</keyword>
<name>A0A289Y1G1_EULVE</name>
<dbReference type="PANTHER" id="PTHR10707">
    <property type="entry name" value="CYTOCHROME C OXIDASE SUBUNIT IV"/>
    <property type="match status" value="1"/>
</dbReference>
<comment type="function">
    <text evidence="10">Component of the cytochrome c oxidase, the last enzyme in the mitochondrial electron transport chain which drives oxidative phosphorylation.</text>
</comment>
<keyword evidence="4 10" id="KW-0999">Mitochondrion inner membrane</keyword>
<proteinExistence type="evidence at transcript level"/>
<dbReference type="UniPathway" id="UPA00705"/>
<dbReference type="PANTHER" id="PTHR10707:SF10">
    <property type="entry name" value="CYTOCHROME C OXIDASE SUBUNIT 4"/>
    <property type="match status" value="1"/>
</dbReference>
<evidence type="ECO:0000256" key="3">
    <source>
        <dbReference type="ARBA" id="ARBA00022692"/>
    </source>
</evidence>
<comment type="pathway">
    <text evidence="10">Energy metabolism; oxidative phosphorylation.</text>
</comment>
<dbReference type="Pfam" id="PF02936">
    <property type="entry name" value="COX4"/>
    <property type="match status" value="1"/>
</dbReference>
<evidence type="ECO:0000256" key="2">
    <source>
        <dbReference type="ARBA" id="ARBA00008135"/>
    </source>
</evidence>
<dbReference type="InterPro" id="IPR004203">
    <property type="entry name" value="Cyt_c_oxidase_su4_fam"/>
</dbReference>
<dbReference type="CDD" id="cd00922">
    <property type="entry name" value="Cyt_c_Oxidase_IV"/>
    <property type="match status" value="1"/>
</dbReference>
<accession>A0A289Y1G1</accession>
<dbReference type="GO" id="GO:0016491">
    <property type="term" value="F:oxidoreductase activity"/>
    <property type="evidence" value="ECO:0007669"/>
    <property type="project" value="UniProtKB-KW"/>
</dbReference>
<comment type="subunit">
    <text evidence="10">Component of the cytochrome c oxidase (complex IV, CIV), a multisubunit enzyme composed of 14 subunits.</text>
</comment>
<keyword evidence="9" id="KW-0472">Membrane</keyword>
<evidence type="ECO:0000256" key="1">
    <source>
        <dbReference type="ARBA" id="ARBA00004434"/>
    </source>
</evidence>
<dbReference type="Gene3D" id="1.10.442.10">
    <property type="entry name" value="Cytochrome c oxidase subunit IV"/>
    <property type="match status" value="1"/>
</dbReference>